<dbReference type="RefSeq" id="XP_037217914.1">
    <property type="nucleotide sequence ID" value="XM_037364672.1"/>
</dbReference>
<reference evidence="1" key="1">
    <citation type="submission" date="2020-05" db="EMBL/GenBank/DDBJ databases">
        <title>Mycena genomes resolve the evolution of fungal bioluminescence.</title>
        <authorList>
            <person name="Tsai I.J."/>
        </authorList>
    </citation>
    <scope>NUCLEOTIDE SEQUENCE</scope>
    <source>
        <strain evidence="1">171206Taipei</strain>
    </source>
</reference>
<sequence>MLTVTVHNSLDGLLCRTMARPTGTGKKAISQPPRDKPLQFRHISLARIPVCFKREPETITGTFKFATRISPNISAATFLRCQERLPRSRRTIPTNAQISWAVVNYYPPPSSWL</sequence>
<name>A0A8H6SH02_9AGAR</name>
<comment type="caution">
    <text evidence="1">The sequence shown here is derived from an EMBL/GenBank/DDBJ whole genome shotgun (WGS) entry which is preliminary data.</text>
</comment>
<keyword evidence="2" id="KW-1185">Reference proteome</keyword>
<organism evidence="1 2">
    <name type="scientific">Mycena indigotica</name>
    <dbReference type="NCBI Taxonomy" id="2126181"/>
    <lineage>
        <taxon>Eukaryota</taxon>
        <taxon>Fungi</taxon>
        <taxon>Dikarya</taxon>
        <taxon>Basidiomycota</taxon>
        <taxon>Agaricomycotina</taxon>
        <taxon>Agaricomycetes</taxon>
        <taxon>Agaricomycetidae</taxon>
        <taxon>Agaricales</taxon>
        <taxon>Marasmiineae</taxon>
        <taxon>Mycenaceae</taxon>
        <taxon>Mycena</taxon>
    </lineage>
</organism>
<accession>A0A8H6SH02</accession>
<proteinExistence type="predicted"/>
<evidence type="ECO:0000313" key="2">
    <source>
        <dbReference type="Proteomes" id="UP000636479"/>
    </source>
</evidence>
<evidence type="ECO:0000313" key="1">
    <source>
        <dbReference type="EMBL" id="KAF7298526.1"/>
    </source>
</evidence>
<dbReference type="EMBL" id="JACAZF010000007">
    <property type="protein sequence ID" value="KAF7298526.1"/>
    <property type="molecule type" value="Genomic_DNA"/>
</dbReference>
<protein>
    <submittedName>
        <fullName evidence="1">Uncharacterized protein</fullName>
    </submittedName>
</protein>
<dbReference type="GeneID" id="59347188"/>
<gene>
    <name evidence="1" type="ORF">MIND_00799200</name>
</gene>
<dbReference type="Proteomes" id="UP000636479">
    <property type="component" value="Unassembled WGS sequence"/>
</dbReference>
<dbReference type="AlphaFoldDB" id="A0A8H6SH02"/>